<sequence length="101" mass="11176">MPIYEYRCKKCSTITTFIEKVDEIKFLSRKCSNCGSRRLKKVLSSFSTHKNESTQEMISDLKRYGKVNFAPKLPGPGGIQGPPPGGCPYAGESENKQGKNG</sequence>
<protein>
    <recommendedName>
        <fullName evidence="2">Putative regulatory protein FmdB zinc ribbon domain-containing protein</fullName>
    </recommendedName>
</protein>
<feature type="region of interest" description="Disordered" evidence="1">
    <location>
        <begin position="72"/>
        <end position="101"/>
    </location>
</feature>
<proteinExistence type="predicted"/>
<evidence type="ECO:0000259" key="2">
    <source>
        <dbReference type="SMART" id="SM00834"/>
    </source>
</evidence>
<dbReference type="NCBIfam" id="TIGR02605">
    <property type="entry name" value="CxxC_CxxC_SSSS"/>
    <property type="match status" value="1"/>
</dbReference>
<feature type="domain" description="Putative regulatory protein FmdB zinc ribbon" evidence="2">
    <location>
        <begin position="1"/>
        <end position="44"/>
    </location>
</feature>
<comment type="caution">
    <text evidence="3">The sequence shown here is derived from an EMBL/GenBank/DDBJ whole genome shotgun (WGS) entry which is preliminary data.</text>
</comment>
<dbReference type="SMART" id="SM00834">
    <property type="entry name" value="CxxC_CXXC_SSSS"/>
    <property type="match status" value="1"/>
</dbReference>
<dbReference type="Proteomes" id="UP000178435">
    <property type="component" value="Unassembled WGS sequence"/>
</dbReference>
<evidence type="ECO:0000256" key="1">
    <source>
        <dbReference type="SAM" id="MobiDB-lite"/>
    </source>
</evidence>
<gene>
    <name evidence="3" type="ORF">A2149_06765</name>
</gene>
<organism evidence="3 4">
    <name type="scientific">Candidatus Schekmanbacteria bacterium RBG_16_38_11</name>
    <dbReference type="NCBI Taxonomy" id="1817880"/>
    <lineage>
        <taxon>Bacteria</taxon>
        <taxon>Candidatus Schekmaniibacteriota</taxon>
    </lineage>
</organism>
<dbReference type="EMBL" id="MGDF01000089">
    <property type="protein sequence ID" value="OGL45531.1"/>
    <property type="molecule type" value="Genomic_DNA"/>
</dbReference>
<name>A0A1F7RVR6_9BACT</name>
<evidence type="ECO:0000313" key="4">
    <source>
        <dbReference type="Proteomes" id="UP000178435"/>
    </source>
</evidence>
<accession>A0A1F7RVR6</accession>
<dbReference type="InterPro" id="IPR013429">
    <property type="entry name" value="Regulatory_FmdB_Zinc_ribbon"/>
</dbReference>
<dbReference type="Pfam" id="PF09723">
    <property type="entry name" value="Zn_ribbon_8"/>
    <property type="match status" value="1"/>
</dbReference>
<dbReference type="AlphaFoldDB" id="A0A1F7RVR6"/>
<evidence type="ECO:0000313" key="3">
    <source>
        <dbReference type="EMBL" id="OGL45531.1"/>
    </source>
</evidence>
<reference evidence="3 4" key="1">
    <citation type="journal article" date="2016" name="Nat. Commun.">
        <title>Thousands of microbial genomes shed light on interconnected biogeochemical processes in an aquifer system.</title>
        <authorList>
            <person name="Anantharaman K."/>
            <person name="Brown C.T."/>
            <person name="Hug L.A."/>
            <person name="Sharon I."/>
            <person name="Castelle C.J."/>
            <person name="Probst A.J."/>
            <person name="Thomas B.C."/>
            <person name="Singh A."/>
            <person name="Wilkins M.J."/>
            <person name="Karaoz U."/>
            <person name="Brodie E.L."/>
            <person name="Williams K.H."/>
            <person name="Hubbard S.S."/>
            <person name="Banfield J.F."/>
        </authorList>
    </citation>
    <scope>NUCLEOTIDE SEQUENCE [LARGE SCALE GENOMIC DNA]</scope>
</reference>